<accession>D1AP72</accession>
<keyword evidence="1" id="KW-0479">Metal-binding</keyword>
<reference evidence="5 6" key="2">
    <citation type="journal article" date="2010" name="Stand. Genomic Sci.">
        <title>Complete genome sequence of Sebaldella termitidis type strain (NCTC 11300).</title>
        <authorList>
            <person name="Harmon-Smith M."/>
            <person name="Celia L."/>
            <person name="Chertkov O."/>
            <person name="Lapidus A."/>
            <person name="Copeland A."/>
            <person name="Glavina Del Rio T."/>
            <person name="Nolan M."/>
            <person name="Lucas S."/>
            <person name="Tice H."/>
            <person name="Cheng J.F."/>
            <person name="Han C."/>
            <person name="Detter J.C."/>
            <person name="Bruce D."/>
            <person name="Goodwin L."/>
            <person name="Pitluck S."/>
            <person name="Pati A."/>
            <person name="Liolios K."/>
            <person name="Ivanova N."/>
            <person name="Mavromatis K."/>
            <person name="Mikhailova N."/>
            <person name="Chen A."/>
            <person name="Palaniappan K."/>
            <person name="Land M."/>
            <person name="Hauser L."/>
            <person name="Chang Y.J."/>
            <person name="Jeffries C.D."/>
            <person name="Brettin T."/>
            <person name="Goker M."/>
            <person name="Beck B."/>
            <person name="Bristow J."/>
            <person name="Eisen J.A."/>
            <person name="Markowitz V."/>
            <person name="Hugenholtz P."/>
            <person name="Kyrpides N.C."/>
            <person name="Klenk H.P."/>
            <person name="Chen F."/>
        </authorList>
    </citation>
    <scope>NUCLEOTIDE SEQUENCE [LARGE SCALE GENOMIC DNA]</scope>
    <source>
        <strain evidence="6">ATCC 33386 / NCTC 11300</strain>
    </source>
</reference>
<feature type="domain" description="Calcineurin-like phosphoesterase" evidence="4">
    <location>
        <begin position="79"/>
        <end position="243"/>
    </location>
</feature>
<feature type="transmembrane region" description="Helical" evidence="3">
    <location>
        <begin position="12"/>
        <end position="31"/>
    </location>
</feature>
<dbReference type="Gene3D" id="3.60.21.10">
    <property type="match status" value="1"/>
</dbReference>
<feature type="transmembrane region" description="Helical" evidence="3">
    <location>
        <begin position="37"/>
        <end position="55"/>
    </location>
</feature>
<keyword evidence="6" id="KW-1185">Reference proteome</keyword>
<keyword evidence="3" id="KW-1133">Transmembrane helix</keyword>
<keyword evidence="3" id="KW-0472">Membrane</keyword>
<dbReference type="AlphaFoldDB" id="D1AP72"/>
<dbReference type="InterPro" id="IPR004843">
    <property type="entry name" value="Calcineurin-like_PHP"/>
</dbReference>
<dbReference type="eggNOG" id="COG1408">
    <property type="taxonomic scope" value="Bacteria"/>
</dbReference>
<dbReference type="HOGENOM" id="CLU_025443_3_1_0"/>
<dbReference type="GO" id="GO:0016020">
    <property type="term" value="C:membrane"/>
    <property type="evidence" value="ECO:0007669"/>
    <property type="project" value="GOC"/>
</dbReference>
<evidence type="ECO:0000313" key="6">
    <source>
        <dbReference type="Proteomes" id="UP000000845"/>
    </source>
</evidence>
<dbReference type="KEGG" id="str:Sterm_3064"/>
<dbReference type="CDD" id="cd07385">
    <property type="entry name" value="MPP_YkuE_C"/>
    <property type="match status" value="1"/>
</dbReference>
<evidence type="ECO:0000256" key="2">
    <source>
        <dbReference type="ARBA" id="ARBA00022801"/>
    </source>
</evidence>
<proteinExistence type="predicted"/>
<evidence type="ECO:0000256" key="3">
    <source>
        <dbReference type="SAM" id="Phobius"/>
    </source>
</evidence>
<dbReference type="RefSeq" id="WP_012862488.1">
    <property type="nucleotide sequence ID" value="NC_013517.1"/>
</dbReference>
<evidence type="ECO:0000256" key="1">
    <source>
        <dbReference type="ARBA" id="ARBA00022723"/>
    </source>
</evidence>
<gene>
    <name evidence="5" type="ordered locus">Sterm_3064</name>
</gene>
<dbReference type="InterPro" id="IPR029052">
    <property type="entry name" value="Metallo-depent_PP-like"/>
</dbReference>
<dbReference type="Proteomes" id="UP000000845">
    <property type="component" value="Chromosome"/>
</dbReference>
<dbReference type="GO" id="GO:0008758">
    <property type="term" value="F:UDP-2,3-diacylglucosamine hydrolase activity"/>
    <property type="evidence" value="ECO:0007669"/>
    <property type="project" value="TreeGrafter"/>
</dbReference>
<dbReference type="EMBL" id="CP001739">
    <property type="protein sequence ID" value="ACZ09906.1"/>
    <property type="molecule type" value="Genomic_DNA"/>
</dbReference>
<keyword evidence="3" id="KW-0812">Transmembrane</keyword>
<organism evidence="5 6">
    <name type="scientific">Sebaldella termitidis (strain ATCC 33386 / NCTC 11300)</name>
    <dbReference type="NCBI Taxonomy" id="526218"/>
    <lineage>
        <taxon>Bacteria</taxon>
        <taxon>Fusobacteriati</taxon>
        <taxon>Fusobacteriota</taxon>
        <taxon>Fusobacteriia</taxon>
        <taxon>Fusobacteriales</taxon>
        <taxon>Leptotrichiaceae</taxon>
        <taxon>Sebaldella</taxon>
    </lineage>
</organism>
<dbReference type="GO" id="GO:0009245">
    <property type="term" value="P:lipid A biosynthetic process"/>
    <property type="evidence" value="ECO:0007669"/>
    <property type="project" value="TreeGrafter"/>
</dbReference>
<evidence type="ECO:0000313" key="5">
    <source>
        <dbReference type="EMBL" id="ACZ09906.1"/>
    </source>
</evidence>
<name>D1AP72_SEBTE</name>
<dbReference type="PANTHER" id="PTHR31302">
    <property type="entry name" value="TRANSMEMBRANE PROTEIN WITH METALLOPHOSPHOESTERASE DOMAIN-RELATED"/>
    <property type="match status" value="1"/>
</dbReference>
<keyword evidence="2" id="KW-0378">Hydrolase</keyword>
<dbReference type="GO" id="GO:0046872">
    <property type="term" value="F:metal ion binding"/>
    <property type="evidence" value="ECO:0007669"/>
    <property type="project" value="UniProtKB-KW"/>
</dbReference>
<protein>
    <submittedName>
        <fullName evidence="5">Metallophosphoesterase</fullName>
    </submittedName>
</protein>
<dbReference type="SUPFAM" id="SSF56300">
    <property type="entry name" value="Metallo-dependent phosphatases"/>
    <property type="match status" value="1"/>
</dbReference>
<sequence>MKRINSRKRLKIRELIYLIIGVCIFTGLLFISMKNVFWFGAYTVLCISFVIYAVYENSTLRIKNLVIESDKISSDFENMKIIFFADIQMDYFYTKNRKKIRKTVNFINQEKPDVILFGGDYINKARGTEAVFEELKLLKAEKGIYSVYGNHDYYDYKKITSRLKDLGIHILKNDSIKLVTENGSIVIAGIDDYLRGEPDVEKALGNSGGNFTVLLCHNPDYFEIMPKESKEKADIILSGHTHGGQLNLFGFAPFVPSRYGSKYRYGLKETENGRIYISSGLGGVVFPMRFMAKPEIVNLILRKKRIPDNRK</sequence>
<dbReference type="Pfam" id="PF00149">
    <property type="entry name" value="Metallophos"/>
    <property type="match status" value="1"/>
</dbReference>
<evidence type="ECO:0000259" key="4">
    <source>
        <dbReference type="Pfam" id="PF00149"/>
    </source>
</evidence>
<dbReference type="InterPro" id="IPR051158">
    <property type="entry name" value="Metallophosphoesterase_sf"/>
</dbReference>
<dbReference type="PANTHER" id="PTHR31302:SF31">
    <property type="entry name" value="PHOSPHODIESTERASE YAEI"/>
    <property type="match status" value="1"/>
</dbReference>
<reference evidence="6" key="1">
    <citation type="submission" date="2009-09" db="EMBL/GenBank/DDBJ databases">
        <title>The complete chromosome of Sebaldella termitidis ATCC 33386.</title>
        <authorList>
            <consortium name="US DOE Joint Genome Institute (JGI-PGF)"/>
            <person name="Lucas S."/>
            <person name="Copeland A."/>
            <person name="Lapidus A."/>
            <person name="Glavina del Rio T."/>
            <person name="Dalin E."/>
            <person name="Tice H."/>
            <person name="Bruce D."/>
            <person name="Goodwin L."/>
            <person name="Pitluck S."/>
            <person name="Kyrpides N."/>
            <person name="Mavromatis K."/>
            <person name="Ivanova N."/>
            <person name="Mikhailova N."/>
            <person name="Sims D."/>
            <person name="Meincke L."/>
            <person name="Brettin T."/>
            <person name="Detter J.C."/>
            <person name="Han C."/>
            <person name="Larimer F."/>
            <person name="Land M."/>
            <person name="Hauser L."/>
            <person name="Markowitz V."/>
            <person name="Cheng J.F."/>
            <person name="Hugenholtz P."/>
            <person name="Woyke T."/>
            <person name="Wu D."/>
            <person name="Eisen J.A."/>
        </authorList>
    </citation>
    <scope>NUCLEOTIDE SEQUENCE [LARGE SCALE GENOMIC DNA]</scope>
    <source>
        <strain evidence="6">ATCC 33386 / NCTC 11300</strain>
    </source>
</reference>